<dbReference type="SUPFAM" id="SSF55811">
    <property type="entry name" value="Nudix"/>
    <property type="match status" value="1"/>
</dbReference>
<dbReference type="STRING" id="1123397.SAMN05660831_00522"/>
<dbReference type="PANTHER" id="PTHR43736">
    <property type="entry name" value="ADP-RIBOSE PYROPHOSPHATASE"/>
    <property type="match status" value="1"/>
</dbReference>
<organism evidence="6 7">
    <name type="scientific">Thiohalospira halophila DSM 15071</name>
    <dbReference type="NCBI Taxonomy" id="1123397"/>
    <lineage>
        <taxon>Bacteria</taxon>
        <taxon>Pseudomonadati</taxon>
        <taxon>Pseudomonadota</taxon>
        <taxon>Gammaproteobacteria</taxon>
        <taxon>Thiohalospirales</taxon>
        <taxon>Thiohalospiraceae</taxon>
        <taxon>Thiohalospira</taxon>
    </lineage>
</organism>
<sequence>MVWKPRTTVAAVIEADGRYLLVEEADAEGNRVLNQPAGHLEPGESLEAAVIREVAEETRRDFTPGALVGIYRWDGAPDGSTFMRFTFAGSVGEEIAGRERDADILATHWLTAEEVREAGASGRLRSPLVARTLEDYLRGERYPLTVLQEV</sequence>
<proteinExistence type="inferred from homology"/>
<feature type="domain" description="Nudix hydrolase" evidence="5">
    <location>
        <begin position="4"/>
        <end position="137"/>
    </location>
</feature>
<dbReference type="PANTHER" id="PTHR43736:SF1">
    <property type="entry name" value="DIHYDRONEOPTERIN TRIPHOSPHATE DIPHOSPHATASE"/>
    <property type="match status" value="1"/>
</dbReference>
<comment type="similarity">
    <text evidence="1 4">Belongs to the Nudix hydrolase family. NudJ subfamily.</text>
</comment>
<evidence type="ECO:0000259" key="5">
    <source>
        <dbReference type="PROSITE" id="PS51462"/>
    </source>
</evidence>
<evidence type="ECO:0000256" key="1">
    <source>
        <dbReference type="ARBA" id="ARBA00007608"/>
    </source>
</evidence>
<dbReference type="OrthoDB" id="8594221at2"/>
<protein>
    <recommendedName>
        <fullName evidence="3 4">Phosphatase NudJ</fullName>
        <ecNumber evidence="4">3.6.1.-</ecNumber>
    </recommendedName>
</protein>
<accession>A0A1I1NZM6</accession>
<comment type="subunit">
    <text evidence="2 4">Monomer.</text>
</comment>
<dbReference type="Gene3D" id="3.90.79.10">
    <property type="entry name" value="Nucleoside Triphosphate Pyrophosphohydrolase"/>
    <property type="match status" value="1"/>
</dbReference>
<keyword evidence="7" id="KW-1185">Reference proteome</keyword>
<dbReference type="GO" id="GO:0004787">
    <property type="term" value="F:thiamine diphosphate phosphatase activity"/>
    <property type="evidence" value="ECO:0007669"/>
    <property type="project" value="InterPro"/>
</dbReference>
<dbReference type="PROSITE" id="PS51462">
    <property type="entry name" value="NUDIX"/>
    <property type="match status" value="1"/>
</dbReference>
<reference evidence="6 7" key="1">
    <citation type="submission" date="2016-10" db="EMBL/GenBank/DDBJ databases">
        <authorList>
            <person name="de Groot N.N."/>
        </authorList>
    </citation>
    <scope>NUCLEOTIDE SEQUENCE [LARGE SCALE GENOMIC DNA]</scope>
    <source>
        <strain evidence="6 7">HL3</strain>
    </source>
</reference>
<gene>
    <name evidence="4" type="primary">nudJ</name>
    <name evidence="6" type="ORF">SAMN05660831_00522</name>
</gene>
<dbReference type="EMBL" id="FOMJ01000001">
    <property type="protein sequence ID" value="SFD03039.1"/>
    <property type="molecule type" value="Genomic_DNA"/>
</dbReference>
<name>A0A1I1NZM6_9GAMM</name>
<evidence type="ECO:0000313" key="6">
    <source>
        <dbReference type="EMBL" id="SFD03039.1"/>
    </source>
</evidence>
<dbReference type="InterPro" id="IPR015797">
    <property type="entry name" value="NUDIX_hydrolase-like_dom_sf"/>
</dbReference>
<evidence type="ECO:0000313" key="7">
    <source>
        <dbReference type="Proteomes" id="UP000198611"/>
    </source>
</evidence>
<evidence type="ECO:0000256" key="3">
    <source>
        <dbReference type="ARBA" id="ARBA00015552"/>
    </source>
</evidence>
<evidence type="ECO:0000256" key="2">
    <source>
        <dbReference type="ARBA" id="ARBA00011245"/>
    </source>
</evidence>
<dbReference type="GO" id="GO:0017111">
    <property type="term" value="F:ribonucleoside triphosphate phosphatase activity"/>
    <property type="evidence" value="ECO:0007669"/>
    <property type="project" value="InterPro"/>
</dbReference>
<dbReference type="InterPro" id="IPR033713">
    <property type="entry name" value="NudJ"/>
</dbReference>
<dbReference type="Proteomes" id="UP000198611">
    <property type="component" value="Unassembled WGS sequence"/>
</dbReference>
<keyword evidence="4" id="KW-0378">Hydrolase</keyword>
<comment type="cofactor">
    <cofactor evidence="4">
        <name>Mg(2+)</name>
        <dbReference type="ChEBI" id="CHEBI:18420"/>
    </cofactor>
</comment>
<dbReference type="Pfam" id="PF00293">
    <property type="entry name" value="NUDIX"/>
    <property type="match status" value="1"/>
</dbReference>
<dbReference type="AlphaFoldDB" id="A0A1I1NZM6"/>
<dbReference type="GO" id="GO:0017110">
    <property type="term" value="F:nucleoside diphosphate phosphatase activity"/>
    <property type="evidence" value="ECO:0007669"/>
    <property type="project" value="InterPro"/>
</dbReference>
<evidence type="ECO:0000256" key="4">
    <source>
        <dbReference type="RuleBase" id="RU364043"/>
    </source>
</evidence>
<dbReference type="InterPro" id="IPR000086">
    <property type="entry name" value="NUDIX_hydrolase_dom"/>
</dbReference>
<dbReference type="RefSeq" id="WP_093427172.1">
    <property type="nucleotide sequence ID" value="NZ_FOMJ01000001.1"/>
</dbReference>
<dbReference type="EC" id="3.6.1.-" evidence="4"/>
<dbReference type="CDD" id="cd03675">
    <property type="entry name" value="NUDIX_Hydrolase"/>
    <property type="match status" value="1"/>
</dbReference>
<keyword evidence="4" id="KW-0460">Magnesium</keyword>